<evidence type="ECO:0000313" key="1">
    <source>
        <dbReference type="EMBL" id="KAG7160915.1"/>
    </source>
</evidence>
<proteinExistence type="predicted"/>
<evidence type="ECO:0000313" key="2">
    <source>
        <dbReference type="Proteomes" id="UP000747542"/>
    </source>
</evidence>
<reference evidence="1" key="1">
    <citation type="journal article" date="2021" name="Sci. Adv.">
        <title>The American lobster genome reveals insights on longevity, neural, and immune adaptations.</title>
        <authorList>
            <person name="Polinski J.M."/>
            <person name="Zimin A.V."/>
            <person name="Clark K.F."/>
            <person name="Kohn A.B."/>
            <person name="Sadowski N."/>
            <person name="Timp W."/>
            <person name="Ptitsyn A."/>
            <person name="Khanna P."/>
            <person name="Romanova D.Y."/>
            <person name="Williams P."/>
            <person name="Greenwood S.J."/>
            <person name="Moroz L.L."/>
            <person name="Walt D.R."/>
            <person name="Bodnar A.G."/>
        </authorList>
    </citation>
    <scope>NUCLEOTIDE SEQUENCE</scope>
    <source>
        <strain evidence="1">GMGI-L3</strain>
    </source>
</reference>
<dbReference type="Proteomes" id="UP000747542">
    <property type="component" value="Unassembled WGS sequence"/>
</dbReference>
<keyword evidence="2" id="KW-1185">Reference proteome</keyword>
<name>A0A8J5JSC0_HOMAM</name>
<organism evidence="1 2">
    <name type="scientific">Homarus americanus</name>
    <name type="common">American lobster</name>
    <dbReference type="NCBI Taxonomy" id="6706"/>
    <lineage>
        <taxon>Eukaryota</taxon>
        <taxon>Metazoa</taxon>
        <taxon>Ecdysozoa</taxon>
        <taxon>Arthropoda</taxon>
        <taxon>Crustacea</taxon>
        <taxon>Multicrustacea</taxon>
        <taxon>Malacostraca</taxon>
        <taxon>Eumalacostraca</taxon>
        <taxon>Eucarida</taxon>
        <taxon>Decapoda</taxon>
        <taxon>Pleocyemata</taxon>
        <taxon>Astacidea</taxon>
        <taxon>Nephropoidea</taxon>
        <taxon>Nephropidae</taxon>
        <taxon>Homarus</taxon>
    </lineage>
</organism>
<protein>
    <submittedName>
        <fullName evidence="1">Uncharacterized protein</fullName>
    </submittedName>
</protein>
<sequence length="85" mass="9415">MSIGVWAEGVCAAGGRDGWGDVWGRAVTSPALFCNMIRRRGLYRQWGLMCSPERLPPHVELSGMAVSALDELRRICINPEKKNTI</sequence>
<dbReference type="AlphaFoldDB" id="A0A8J5JSC0"/>
<dbReference type="EMBL" id="JAHLQT010030594">
    <property type="protein sequence ID" value="KAG7160915.1"/>
    <property type="molecule type" value="Genomic_DNA"/>
</dbReference>
<comment type="caution">
    <text evidence="1">The sequence shown here is derived from an EMBL/GenBank/DDBJ whole genome shotgun (WGS) entry which is preliminary data.</text>
</comment>
<gene>
    <name evidence="1" type="ORF">Hamer_G007695</name>
</gene>
<accession>A0A8J5JSC0</accession>